<dbReference type="EMBL" id="JACHHD010000015">
    <property type="protein sequence ID" value="MBB5185423.1"/>
    <property type="molecule type" value="Genomic_DNA"/>
</dbReference>
<reference evidence="7 8" key="1">
    <citation type="submission" date="2020-08" db="EMBL/GenBank/DDBJ databases">
        <title>Genomic Encyclopedia of Type Strains, Phase IV (KMG-IV): sequencing the most valuable type-strain genomes for metagenomic binning, comparative biology and taxonomic classification.</title>
        <authorList>
            <person name="Goeker M."/>
        </authorList>
    </citation>
    <scope>NUCLEOTIDE SEQUENCE [LARGE SCALE GENOMIC DNA]</scope>
    <source>
        <strain evidence="7 8">DSM 26963</strain>
    </source>
</reference>
<evidence type="ECO:0000313" key="8">
    <source>
        <dbReference type="Proteomes" id="UP000521313"/>
    </source>
</evidence>
<dbReference type="GO" id="GO:0016491">
    <property type="term" value="F:oxidoreductase activity"/>
    <property type="evidence" value="ECO:0007669"/>
    <property type="project" value="UniProtKB-KW"/>
</dbReference>
<dbReference type="Gene3D" id="3.40.109.10">
    <property type="entry name" value="NADH Oxidase"/>
    <property type="match status" value="1"/>
</dbReference>
<dbReference type="PANTHER" id="PTHR43673:SF2">
    <property type="entry name" value="NITROREDUCTASE"/>
    <property type="match status" value="1"/>
</dbReference>
<name>A0A7W8FXL0_9FIRM</name>
<evidence type="ECO:0000256" key="3">
    <source>
        <dbReference type="ARBA" id="ARBA00022630"/>
    </source>
</evidence>
<dbReference type="Proteomes" id="UP000521313">
    <property type="component" value="Unassembled WGS sequence"/>
</dbReference>
<keyword evidence="4" id="KW-0288">FMN</keyword>
<evidence type="ECO:0000313" key="7">
    <source>
        <dbReference type="EMBL" id="MBB5185423.1"/>
    </source>
</evidence>
<accession>A0A7W8FXL0</accession>
<keyword evidence="3" id="KW-0285">Flavoprotein</keyword>
<dbReference type="InterPro" id="IPR029479">
    <property type="entry name" value="Nitroreductase"/>
</dbReference>
<dbReference type="Pfam" id="PF00881">
    <property type="entry name" value="Nitroreductase"/>
    <property type="match status" value="2"/>
</dbReference>
<evidence type="ECO:0000256" key="2">
    <source>
        <dbReference type="ARBA" id="ARBA00007118"/>
    </source>
</evidence>
<feature type="domain" description="Nitroreductase" evidence="6">
    <location>
        <begin position="84"/>
        <end position="144"/>
    </location>
</feature>
<comment type="similarity">
    <text evidence="2">Belongs to the nitroreductase family.</text>
</comment>
<gene>
    <name evidence="7" type="ORF">HNQ43_001480</name>
</gene>
<evidence type="ECO:0000256" key="4">
    <source>
        <dbReference type="ARBA" id="ARBA00022643"/>
    </source>
</evidence>
<comment type="cofactor">
    <cofactor evidence="1">
        <name>FMN</name>
        <dbReference type="ChEBI" id="CHEBI:58210"/>
    </cofactor>
</comment>
<keyword evidence="5" id="KW-0560">Oxidoreductase</keyword>
<feature type="domain" description="Nitroreductase" evidence="6">
    <location>
        <begin position="4"/>
        <end position="50"/>
    </location>
</feature>
<dbReference type="RefSeq" id="WP_183376360.1">
    <property type="nucleotide sequence ID" value="NZ_JACHHD010000015.1"/>
</dbReference>
<dbReference type="InterPro" id="IPR000415">
    <property type="entry name" value="Nitroreductase-like"/>
</dbReference>
<dbReference type="PANTHER" id="PTHR43673">
    <property type="entry name" value="NAD(P)H NITROREDUCTASE YDGI-RELATED"/>
    <property type="match status" value="1"/>
</dbReference>
<proteinExistence type="inferred from homology"/>
<dbReference type="CDD" id="cd02150">
    <property type="entry name" value="nitroreductase"/>
    <property type="match status" value="1"/>
</dbReference>
<protein>
    <submittedName>
        <fullName evidence="7">Nitroreductase</fullName>
    </submittedName>
</protein>
<evidence type="ECO:0000259" key="6">
    <source>
        <dbReference type="Pfam" id="PF00881"/>
    </source>
</evidence>
<evidence type="ECO:0000256" key="5">
    <source>
        <dbReference type="ARBA" id="ARBA00023002"/>
    </source>
</evidence>
<comment type="caution">
    <text evidence="7">The sequence shown here is derived from an EMBL/GenBank/DDBJ whole genome shotgun (WGS) entry which is preliminary data.</text>
</comment>
<organism evidence="7 8">
    <name type="scientific">Faecalicoccus acidiformans</name>
    <dbReference type="NCBI Taxonomy" id="915173"/>
    <lineage>
        <taxon>Bacteria</taxon>
        <taxon>Bacillati</taxon>
        <taxon>Bacillota</taxon>
        <taxon>Erysipelotrichia</taxon>
        <taxon>Erysipelotrichales</taxon>
        <taxon>Erysipelotrichaceae</taxon>
        <taxon>Faecalicoccus</taxon>
    </lineage>
</organism>
<dbReference type="AlphaFoldDB" id="A0A7W8FXL0"/>
<evidence type="ECO:0000256" key="1">
    <source>
        <dbReference type="ARBA" id="ARBA00001917"/>
    </source>
</evidence>
<dbReference type="SUPFAM" id="SSF55469">
    <property type="entry name" value="FMN-dependent nitroreductase-like"/>
    <property type="match status" value="1"/>
</dbReference>
<sequence>MDPILDRCSIRHFKDRKLTEEEIQALLRAGFSAPSARNLQPWVFVVIEDSIKIQNLRSFSPYAGPLESAPLAILVCADQHVNPSLDYCQQDCAAATENILIQAKAMGLGSCWLGGYPNPERIDKIREWIDLPEWLMPLWVIAIGQPDEKEIIKNKWNDQKIIRL</sequence>